<feature type="compositionally biased region" description="Polar residues" evidence="1">
    <location>
        <begin position="440"/>
        <end position="450"/>
    </location>
</feature>
<dbReference type="EMBL" id="VIVQ01000001">
    <property type="protein sequence ID" value="TWE11796.1"/>
    <property type="molecule type" value="Genomic_DNA"/>
</dbReference>
<feature type="compositionally biased region" description="Basic and acidic residues" evidence="1">
    <location>
        <begin position="261"/>
        <end position="272"/>
    </location>
</feature>
<feature type="compositionally biased region" description="Polar residues" evidence="1">
    <location>
        <begin position="206"/>
        <end position="215"/>
    </location>
</feature>
<protein>
    <submittedName>
        <fullName evidence="2">Uncharacterized protein</fullName>
    </submittedName>
</protein>
<sequence>MARCGAARRRRRRQHCGGSGPRSRRIGDFCGAGQAAGVDFAHEMSIFAGTACHDMSILVGNVRVMRPMPTSRSRRRRTKRSNRRIGDFCRARQAAGVDFAHEMSIFAGTACHDMSILVGNVRVMRPMPTSRSRRRRTKRSNRRIGDFCRARQAAGVDFAHEMSIFAGTACHEMSIPVGKIREQRQMGTSRGRRRRTNRRIGDLCVTSGTGPNQWDSRGVRIDRIGDLRSWEGAGGITRAASATSAGPVRLPGSTPLTKCRSSSECRSRDVPIGRKRSRDATNADISQQTMSHQAQQSPNRRLVCDQRDWSTPMGLERRPGRPHRRFVWLGGNWRRHTRRIGDFCRAERCATADLAHEMSIFAGTACHDMSILAGNVRVMRPMPTSRSRRRRTKRKESPNRQLRAGRGRQQHRAGRGRQRHSGTRQSSTKRDAAKQRHSGTRQSSGRSPRE</sequence>
<dbReference type="Proteomes" id="UP000318297">
    <property type="component" value="Unassembled WGS sequence"/>
</dbReference>
<accession>A0A561E871</accession>
<comment type="caution">
    <text evidence="2">The sequence shown here is derived from an EMBL/GenBank/DDBJ whole genome shotgun (WGS) entry which is preliminary data.</text>
</comment>
<feature type="region of interest" description="Disordered" evidence="1">
    <location>
        <begin position="1"/>
        <end position="23"/>
    </location>
</feature>
<proteinExistence type="predicted"/>
<evidence type="ECO:0000313" key="2">
    <source>
        <dbReference type="EMBL" id="TWE11796.1"/>
    </source>
</evidence>
<feature type="compositionally biased region" description="Basic residues" evidence="1">
    <location>
        <begin position="403"/>
        <end position="422"/>
    </location>
</feature>
<evidence type="ECO:0000313" key="3">
    <source>
        <dbReference type="Proteomes" id="UP000318297"/>
    </source>
</evidence>
<feature type="region of interest" description="Disordered" evidence="1">
    <location>
        <begin position="377"/>
        <end position="450"/>
    </location>
</feature>
<feature type="region of interest" description="Disordered" evidence="1">
    <location>
        <begin position="238"/>
        <end position="320"/>
    </location>
</feature>
<reference evidence="2 3" key="1">
    <citation type="submission" date="2019-06" db="EMBL/GenBank/DDBJ databases">
        <title>Sequencing the genomes of 1000 actinobacteria strains.</title>
        <authorList>
            <person name="Klenk H.-P."/>
        </authorList>
    </citation>
    <scope>NUCLEOTIDE SEQUENCE [LARGE SCALE GENOMIC DNA]</scope>
    <source>
        <strain evidence="2 3">DSM 19560</strain>
    </source>
</reference>
<organism evidence="2 3">
    <name type="scientific">Rudaeicoccus suwonensis</name>
    <dbReference type="NCBI Taxonomy" id="657409"/>
    <lineage>
        <taxon>Bacteria</taxon>
        <taxon>Bacillati</taxon>
        <taxon>Actinomycetota</taxon>
        <taxon>Actinomycetes</taxon>
        <taxon>Micrococcales</taxon>
        <taxon>Dermacoccaceae</taxon>
        <taxon>Rudaeicoccus</taxon>
    </lineage>
</organism>
<feature type="compositionally biased region" description="Basic residues" evidence="1">
    <location>
        <begin position="1"/>
        <end position="15"/>
    </location>
</feature>
<keyword evidence="3" id="KW-1185">Reference proteome</keyword>
<feature type="region of interest" description="Disordered" evidence="1">
    <location>
        <begin position="183"/>
        <end position="217"/>
    </location>
</feature>
<gene>
    <name evidence="2" type="ORF">BKA23_0582</name>
</gene>
<name>A0A561E871_9MICO</name>
<dbReference type="AlphaFoldDB" id="A0A561E871"/>
<feature type="compositionally biased region" description="Polar residues" evidence="1">
    <location>
        <begin position="283"/>
        <end position="299"/>
    </location>
</feature>
<evidence type="ECO:0000256" key="1">
    <source>
        <dbReference type="SAM" id="MobiDB-lite"/>
    </source>
</evidence>